<dbReference type="EMBL" id="JANBVB010003021">
    <property type="protein sequence ID" value="KAJ2880935.1"/>
    <property type="molecule type" value="Genomic_DNA"/>
</dbReference>
<accession>A0ACC1LVE5</accession>
<evidence type="ECO:0000313" key="2">
    <source>
        <dbReference type="Proteomes" id="UP001139981"/>
    </source>
</evidence>
<reference evidence="1" key="1">
    <citation type="submission" date="2022-07" db="EMBL/GenBank/DDBJ databases">
        <title>Phylogenomic reconstructions and comparative analyses of Kickxellomycotina fungi.</title>
        <authorList>
            <person name="Reynolds N.K."/>
            <person name="Stajich J.E."/>
            <person name="Barry K."/>
            <person name="Grigoriev I.V."/>
            <person name="Crous P."/>
            <person name="Smith M.E."/>
        </authorList>
    </citation>
    <scope>NUCLEOTIDE SEQUENCE</scope>
    <source>
        <strain evidence="1">CBS 190363</strain>
    </source>
</reference>
<name>A0ACC1LVE5_9FUNG</name>
<gene>
    <name evidence="1" type="ORF">IWW38_005870</name>
</gene>
<sequence>MLAKSRDAGSIGIGDNFDNVERDSSVTSSGLPEESDKRPALGPLTIAPRGAGFEPSGFDMSPASAGTPVTPGKQKLRPKINWGDDEDNAIPPENDRSIDAQWLRIINGAPPSRTPILPASVPKDVAKASESKSALAESQAGPVNVQSNDADDAADDDADVDEMPELRTLDDDESDEDIALIDAQVGGTDDAVKGDSEVLSNPAVNAQEPESAQNNSQSASPVVPPAPPGTRAPPRKLHSTRSFLNLSSREYDTLSDSEVDVSEAELQARFWARAMKPTKSGNSSPYSPGRRKSVVEMSSAISPRDLEEWMQWQGDSAILDRRTPSEPAGIQDDAVDQAGVVSPPTSKYMLQAADDRDEDDYSGDSSDDDALQMQRPQDTSARDALSR</sequence>
<keyword evidence="2" id="KW-1185">Reference proteome</keyword>
<proteinExistence type="predicted"/>
<evidence type="ECO:0000313" key="1">
    <source>
        <dbReference type="EMBL" id="KAJ2880935.1"/>
    </source>
</evidence>
<dbReference type="Proteomes" id="UP001139981">
    <property type="component" value="Unassembled WGS sequence"/>
</dbReference>
<feature type="non-terminal residue" evidence="1">
    <location>
        <position position="387"/>
    </location>
</feature>
<organism evidence="1 2">
    <name type="scientific">Coemansia aciculifera</name>
    <dbReference type="NCBI Taxonomy" id="417176"/>
    <lineage>
        <taxon>Eukaryota</taxon>
        <taxon>Fungi</taxon>
        <taxon>Fungi incertae sedis</taxon>
        <taxon>Zoopagomycota</taxon>
        <taxon>Kickxellomycotina</taxon>
        <taxon>Kickxellomycetes</taxon>
        <taxon>Kickxellales</taxon>
        <taxon>Kickxellaceae</taxon>
        <taxon>Coemansia</taxon>
    </lineage>
</organism>
<protein>
    <submittedName>
        <fullName evidence="1">Uncharacterized protein</fullName>
    </submittedName>
</protein>
<comment type="caution">
    <text evidence="1">The sequence shown here is derived from an EMBL/GenBank/DDBJ whole genome shotgun (WGS) entry which is preliminary data.</text>
</comment>